<comment type="caution">
    <text evidence="3">The sequence shown here is derived from an EMBL/GenBank/DDBJ whole genome shotgun (WGS) entry which is preliminary data.</text>
</comment>
<feature type="transmembrane region" description="Helical" evidence="2">
    <location>
        <begin position="534"/>
        <end position="557"/>
    </location>
</feature>
<evidence type="ECO:0000313" key="4">
    <source>
        <dbReference type="Proteomes" id="UP001345219"/>
    </source>
</evidence>
<keyword evidence="4" id="KW-1185">Reference proteome</keyword>
<feature type="transmembrane region" description="Helical" evidence="2">
    <location>
        <begin position="479"/>
        <end position="502"/>
    </location>
</feature>
<feature type="transmembrane region" description="Helical" evidence="2">
    <location>
        <begin position="509"/>
        <end position="528"/>
    </location>
</feature>
<dbReference type="Proteomes" id="UP001345219">
    <property type="component" value="Chromosome 1"/>
</dbReference>
<evidence type="ECO:0000256" key="2">
    <source>
        <dbReference type="SAM" id="Phobius"/>
    </source>
</evidence>
<proteinExistence type="predicted"/>
<dbReference type="PANTHER" id="PTHR34553:SF4">
    <property type="entry name" value="G1_S-SPECIFIC CYCLIN-E PROTEIN"/>
    <property type="match status" value="1"/>
</dbReference>
<organism evidence="3 4">
    <name type="scientific">Trapa incisa</name>
    <dbReference type="NCBI Taxonomy" id="236973"/>
    <lineage>
        <taxon>Eukaryota</taxon>
        <taxon>Viridiplantae</taxon>
        <taxon>Streptophyta</taxon>
        <taxon>Embryophyta</taxon>
        <taxon>Tracheophyta</taxon>
        <taxon>Spermatophyta</taxon>
        <taxon>Magnoliopsida</taxon>
        <taxon>eudicotyledons</taxon>
        <taxon>Gunneridae</taxon>
        <taxon>Pentapetalae</taxon>
        <taxon>rosids</taxon>
        <taxon>malvids</taxon>
        <taxon>Myrtales</taxon>
        <taxon>Lythraceae</taxon>
        <taxon>Trapa</taxon>
    </lineage>
</organism>
<dbReference type="PANTHER" id="PTHR34553">
    <property type="entry name" value="OS05G0597400 PROTEIN"/>
    <property type="match status" value="1"/>
</dbReference>
<dbReference type="AlphaFoldDB" id="A0AAN7JAE8"/>
<accession>A0AAN7JAE8</accession>
<gene>
    <name evidence="3" type="ORF">SAY87_001422</name>
</gene>
<evidence type="ECO:0000256" key="1">
    <source>
        <dbReference type="SAM" id="MobiDB-lite"/>
    </source>
</evidence>
<sequence length="674" mass="77465">MENEDTNQCIFPLTSLQIGDLQSYLSELSLFLAFESKKFYILVDNRPWLNFKSRTAQLWQLMVTKSRLSPFANTKARRQKKKGKQTLFKADTREKKKLQKWSYLLDAASASHKRVLLPVKKLGKSLQLSSELQKTLYGFIIFEVEWDNVRGINYLNELQTDTSLALEARLMKRWEFDSIAQAASCMSSWFTGTSVERRILKGYLYTSIGDVFHDAKEEFPGSCIGSREKSCSSDSCLWESSPRSAGSRFSVFSALYDDGQSGMHTPPLEGRVTKFTENDGELGHCSDERQYESEDSSDTSSASDDENSADSFNYKDSLIIFRFNDHDLPFKLRKIIMSDVRLLTLLESGLPSWVIFLQSYPVFCHLYRPWMCPLARAFYVIISIVTVLIGFYDLYKNVPILKATAAHLCGPFFNWIETWEMATRIKYLGTMLFLHNCQKALKWFLMMSKTTRSFFSIVAQPFVEHLSGLFPIWNAFSEVVYSFFSIISMTVGSTCSLVVDLVEVLLTPFWLLLSLVWTIGNLILYPIFWMFSEIFYLPIRMALALANTAAFIWTCLYGTIIEVWQSVSSIFKLASATNSAVSSTYDPSLWRSLWNDLFSQVFGALRTILNGFAAFFIACNRHRLSIYKKFFHKTSRRSNFLDQDHGRRRSNPQPRSPSGARRRNHRTGKQVLSV</sequence>
<feature type="compositionally biased region" description="Acidic residues" evidence="1">
    <location>
        <begin position="293"/>
        <end position="308"/>
    </location>
</feature>
<evidence type="ECO:0000313" key="3">
    <source>
        <dbReference type="EMBL" id="KAK4743421.1"/>
    </source>
</evidence>
<keyword evidence="2" id="KW-0472">Membrane</keyword>
<feature type="region of interest" description="Disordered" evidence="1">
    <location>
        <begin position="262"/>
        <end position="308"/>
    </location>
</feature>
<feature type="compositionally biased region" description="Basic and acidic residues" evidence="1">
    <location>
        <begin position="271"/>
        <end position="292"/>
    </location>
</feature>
<reference evidence="3 4" key="1">
    <citation type="journal article" date="2023" name="Hortic Res">
        <title>Pangenome of water caltrop reveals structural variations and asymmetric subgenome divergence after allopolyploidization.</title>
        <authorList>
            <person name="Zhang X."/>
            <person name="Chen Y."/>
            <person name="Wang L."/>
            <person name="Yuan Y."/>
            <person name="Fang M."/>
            <person name="Shi L."/>
            <person name="Lu R."/>
            <person name="Comes H.P."/>
            <person name="Ma Y."/>
            <person name="Chen Y."/>
            <person name="Huang G."/>
            <person name="Zhou Y."/>
            <person name="Zheng Z."/>
            <person name="Qiu Y."/>
        </authorList>
    </citation>
    <scope>NUCLEOTIDE SEQUENCE [LARGE SCALE GENOMIC DNA]</scope>
    <source>
        <tissue evidence="3">Roots</tissue>
    </source>
</reference>
<name>A0AAN7JAE8_9MYRT</name>
<feature type="transmembrane region" description="Helical" evidence="2">
    <location>
        <begin position="377"/>
        <end position="395"/>
    </location>
</feature>
<feature type="region of interest" description="Disordered" evidence="1">
    <location>
        <begin position="641"/>
        <end position="674"/>
    </location>
</feature>
<keyword evidence="2" id="KW-0812">Transmembrane</keyword>
<protein>
    <submittedName>
        <fullName evidence="3">Uncharacterized protein</fullName>
    </submittedName>
</protein>
<keyword evidence="2" id="KW-1133">Transmembrane helix</keyword>
<feature type="transmembrane region" description="Helical" evidence="2">
    <location>
        <begin position="597"/>
        <end position="619"/>
    </location>
</feature>
<dbReference type="EMBL" id="JAXIOK010000023">
    <property type="protein sequence ID" value="KAK4743421.1"/>
    <property type="molecule type" value="Genomic_DNA"/>
</dbReference>